<keyword evidence="1" id="KW-0812">Transmembrane</keyword>
<evidence type="ECO:0000256" key="1">
    <source>
        <dbReference type="SAM" id="Phobius"/>
    </source>
</evidence>
<accession>A0A917TYC4</accession>
<keyword evidence="1" id="KW-1133">Transmembrane helix</keyword>
<evidence type="ECO:0000313" key="3">
    <source>
        <dbReference type="Proteomes" id="UP000618460"/>
    </source>
</evidence>
<reference evidence="2" key="1">
    <citation type="journal article" date="2014" name="Int. J. Syst. Evol. Microbiol.">
        <title>Complete genome sequence of Corynebacterium casei LMG S-19264T (=DSM 44701T), isolated from a smear-ripened cheese.</title>
        <authorList>
            <consortium name="US DOE Joint Genome Institute (JGI-PGF)"/>
            <person name="Walter F."/>
            <person name="Albersmeier A."/>
            <person name="Kalinowski J."/>
            <person name="Ruckert C."/>
        </authorList>
    </citation>
    <scope>NUCLEOTIDE SEQUENCE</scope>
    <source>
        <strain evidence="2">CGMCC 1.6333</strain>
    </source>
</reference>
<keyword evidence="3" id="KW-1185">Reference proteome</keyword>
<dbReference type="RefSeq" id="WP_117157364.1">
    <property type="nucleotide sequence ID" value="NZ_BMLG01000055.1"/>
</dbReference>
<dbReference type="OrthoDB" id="2974516at2"/>
<keyword evidence="1" id="KW-0472">Membrane</keyword>
<feature type="transmembrane region" description="Helical" evidence="1">
    <location>
        <begin position="59"/>
        <end position="80"/>
    </location>
</feature>
<dbReference type="Proteomes" id="UP000618460">
    <property type="component" value="Unassembled WGS sequence"/>
</dbReference>
<evidence type="ECO:0000313" key="2">
    <source>
        <dbReference type="EMBL" id="GGM43757.1"/>
    </source>
</evidence>
<dbReference type="EMBL" id="BMLG01000055">
    <property type="protein sequence ID" value="GGM43757.1"/>
    <property type="molecule type" value="Genomic_DNA"/>
</dbReference>
<sequence>MFLLLSIFLLLISFSCFWESKKERKGLRVTLSITLALMLSMLMEGAAHSLVEAQVMEGPLLITLYFVLPIVSFAIFQVLFYDIRMMDKEK</sequence>
<feature type="transmembrane region" description="Helical" evidence="1">
    <location>
        <begin position="27"/>
        <end position="47"/>
    </location>
</feature>
<protein>
    <submittedName>
        <fullName evidence="2">Uncharacterized protein</fullName>
    </submittedName>
</protein>
<name>A0A917TYC4_9BACI</name>
<dbReference type="AlphaFoldDB" id="A0A917TYC4"/>
<proteinExistence type="predicted"/>
<reference evidence="2" key="2">
    <citation type="submission" date="2020-09" db="EMBL/GenBank/DDBJ databases">
        <authorList>
            <person name="Sun Q."/>
            <person name="Zhou Y."/>
        </authorList>
    </citation>
    <scope>NUCLEOTIDE SEQUENCE</scope>
    <source>
        <strain evidence="2">CGMCC 1.6333</strain>
    </source>
</reference>
<organism evidence="2 3">
    <name type="scientific">Paraliobacillus quinghaiensis</name>
    <dbReference type="NCBI Taxonomy" id="470815"/>
    <lineage>
        <taxon>Bacteria</taxon>
        <taxon>Bacillati</taxon>
        <taxon>Bacillota</taxon>
        <taxon>Bacilli</taxon>
        <taxon>Bacillales</taxon>
        <taxon>Bacillaceae</taxon>
        <taxon>Paraliobacillus</taxon>
    </lineage>
</organism>
<comment type="caution">
    <text evidence="2">The sequence shown here is derived from an EMBL/GenBank/DDBJ whole genome shotgun (WGS) entry which is preliminary data.</text>
</comment>
<gene>
    <name evidence="2" type="ORF">GCM10011351_32180</name>
</gene>